<keyword evidence="3" id="KW-1003">Cell membrane</keyword>
<dbReference type="GO" id="GO:0071939">
    <property type="term" value="P:vitamin A import into cell"/>
    <property type="evidence" value="ECO:0007669"/>
    <property type="project" value="TreeGrafter"/>
</dbReference>
<proteinExistence type="predicted"/>
<dbReference type="GO" id="GO:0034632">
    <property type="term" value="F:retinol transmembrane transporter activity"/>
    <property type="evidence" value="ECO:0007669"/>
    <property type="project" value="InterPro"/>
</dbReference>
<dbReference type="Pfam" id="PF14752">
    <property type="entry name" value="RBP_receptor"/>
    <property type="match status" value="1"/>
</dbReference>
<feature type="transmembrane region" description="Helical" evidence="9">
    <location>
        <begin position="451"/>
        <end position="470"/>
    </location>
</feature>
<dbReference type="InterPro" id="IPR026612">
    <property type="entry name" value="STRA6-like"/>
</dbReference>
<evidence type="ECO:0000256" key="5">
    <source>
        <dbReference type="ARBA" id="ARBA00022989"/>
    </source>
</evidence>
<keyword evidence="7" id="KW-0675">Receptor</keyword>
<dbReference type="GO" id="GO:0038023">
    <property type="term" value="F:signaling receptor activity"/>
    <property type="evidence" value="ECO:0007669"/>
    <property type="project" value="InterPro"/>
</dbReference>
<comment type="caution">
    <text evidence="10">The sequence shown here is derived from an EMBL/GenBank/DDBJ whole genome shotgun (WGS) entry which is preliminary data.</text>
</comment>
<feature type="transmembrane region" description="Helical" evidence="9">
    <location>
        <begin position="280"/>
        <end position="303"/>
    </location>
</feature>
<evidence type="ECO:0000256" key="3">
    <source>
        <dbReference type="ARBA" id="ARBA00022475"/>
    </source>
</evidence>
<keyword evidence="2" id="KW-0813">Transport</keyword>
<dbReference type="AlphaFoldDB" id="A0AAV2HAA5"/>
<feature type="transmembrane region" description="Helical" evidence="9">
    <location>
        <begin position="84"/>
        <end position="102"/>
    </location>
</feature>
<feature type="transmembrane region" description="Helical" evidence="9">
    <location>
        <begin position="345"/>
        <end position="366"/>
    </location>
</feature>
<feature type="transmembrane region" description="Helical" evidence="9">
    <location>
        <begin position="114"/>
        <end position="137"/>
    </location>
</feature>
<reference evidence="10 11" key="1">
    <citation type="submission" date="2024-04" db="EMBL/GenBank/DDBJ databases">
        <authorList>
            <consortium name="Genoscope - CEA"/>
            <person name="William W."/>
        </authorList>
    </citation>
    <scope>NUCLEOTIDE SEQUENCE [LARGE SCALE GENOMIC DNA]</scope>
</reference>
<feature type="compositionally biased region" description="Basic and acidic residues" evidence="8">
    <location>
        <begin position="744"/>
        <end position="773"/>
    </location>
</feature>
<comment type="subcellular location">
    <subcellularLocation>
        <location evidence="1">Cell membrane</location>
        <topology evidence="1">Multi-pass membrane protein</topology>
    </subcellularLocation>
</comment>
<feature type="transmembrane region" description="Helical" evidence="9">
    <location>
        <begin position="36"/>
        <end position="53"/>
    </location>
</feature>
<keyword evidence="4 9" id="KW-0812">Transmembrane</keyword>
<keyword evidence="11" id="KW-1185">Reference proteome</keyword>
<dbReference type="PANTHER" id="PTHR21444">
    <property type="entry name" value="COILED-COIL DOMAIN-CONTAINING PROTEIN 180"/>
    <property type="match status" value="1"/>
</dbReference>
<evidence type="ECO:0000313" key="10">
    <source>
        <dbReference type="EMBL" id="CAL1530583.1"/>
    </source>
</evidence>
<sequence>MGDTFLSGINTYLNIKQDGNSTEAPVCVSDINHYRFYQFSLIPAAILTIMFAATKQRRKRLLSVLDGRPGLIFPMDTLTRSSRISYCCAFGLTAFLVYTILLEQRFAVEYHGPIALKTLIAILSMFIYGMVFFPVFACLALATAFSYGLGTLYVWMFLIVDIYRLTECQYSSTGRIILLVRALPSLLCLFYLSISLPVRFVISCCRRELIVPSLGEEPFSETMEDIKESYQGKHVRKLLKKPEVEGPPVGAINQIKAALMEKVHDWIYHRQSGFRYPSRLMSVMFIAGCVVYVVTVELLVRFITIFNDLEKTVVETLDMFGLGKDEDDPDEDNFSLAFGMFIAEILQWSLYISISLACITSFLNILHMMSSFRTNLYALYRGDHSHIPPPSERSAASLCVGSIKYAGFQVAYIVWAYIISSLIFFIICLIMAVAILLLMEGVTDWLVNKVLQVWPSVVVALVLLLAQTQLAKYVFLQEGGQHLRLDNRRFYFIFTYFMFFYNIFLGLVSCLLRIIKAMMVGTIFLARLDNSTLPRKFEFFDPGFAAYQGYIHMEAAHTHPVVNVFIRLLVALSKQRKLQNEKSVEVEMTDIDDVKSPVMEKQNGVHSDSRKDRPVNVAARFNWLVTYTLLHNPAVRLYRKGFIQAMKKARKEGLRVPISDKPITDFDLVKTLEEREKERQEELQKLHPTQHGVSAGIVAITKGTSVQSNSSVKKDSKKKRPMLSWLKKKSVESEANQPLSGEEAGLHEEKSLGSDDINDTKKTLDESEDIEMRNQETLLLVEGDLSHIKV</sequence>
<feature type="transmembrane region" description="Helical" evidence="9">
    <location>
        <begin position="176"/>
        <end position="198"/>
    </location>
</feature>
<keyword evidence="6 9" id="KW-0472">Membrane</keyword>
<evidence type="ECO:0000313" key="11">
    <source>
        <dbReference type="Proteomes" id="UP001497497"/>
    </source>
</evidence>
<feature type="region of interest" description="Disordered" evidence="8">
    <location>
        <begin position="706"/>
        <end position="773"/>
    </location>
</feature>
<feature type="transmembrane region" description="Helical" evidence="9">
    <location>
        <begin position="490"/>
        <end position="515"/>
    </location>
</feature>
<evidence type="ECO:0000256" key="1">
    <source>
        <dbReference type="ARBA" id="ARBA00004651"/>
    </source>
</evidence>
<dbReference type="GO" id="GO:0005886">
    <property type="term" value="C:plasma membrane"/>
    <property type="evidence" value="ECO:0007669"/>
    <property type="project" value="UniProtKB-SubCell"/>
</dbReference>
<evidence type="ECO:0000256" key="9">
    <source>
        <dbReference type="SAM" id="Phobius"/>
    </source>
</evidence>
<organism evidence="10 11">
    <name type="scientific">Lymnaea stagnalis</name>
    <name type="common">Great pond snail</name>
    <name type="synonym">Helix stagnalis</name>
    <dbReference type="NCBI Taxonomy" id="6523"/>
    <lineage>
        <taxon>Eukaryota</taxon>
        <taxon>Metazoa</taxon>
        <taxon>Spiralia</taxon>
        <taxon>Lophotrochozoa</taxon>
        <taxon>Mollusca</taxon>
        <taxon>Gastropoda</taxon>
        <taxon>Heterobranchia</taxon>
        <taxon>Euthyneura</taxon>
        <taxon>Panpulmonata</taxon>
        <taxon>Hygrophila</taxon>
        <taxon>Lymnaeoidea</taxon>
        <taxon>Lymnaeidae</taxon>
        <taxon>Lymnaea</taxon>
    </lineage>
</organism>
<accession>A0AAV2HAA5</accession>
<dbReference type="EMBL" id="CAXITT010000072">
    <property type="protein sequence ID" value="CAL1530583.1"/>
    <property type="molecule type" value="Genomic_DNA"/>
</dbReference>
<evidence type="ECO:0008006" key="12">
    <source>
        <dbReference type="Google" id="ProtNLM"/>
    </source>
</evidence>
<gene>
    <name evidence="10" type="ORF">GSLYS_00004708001</name>
</gene>
<keyword evidence="5 9" id="KW-1133">Transmembrane helix</keyword>
<evidence type="ECO:0000256" key="8">
    <source>
        <dbReference type="SAM" id="MobiDB-lite"/>
    </source>
</evidence>
<feature type="transmembrane region" description="Helical" evidence="9">
    <location>
        <begin position="144"/>
        <end position="164"/>
    </location>
</feature>
<dbReference type="PANTHER" id="PTHR21444:SF15">
    <property type="entry name" value="RECEPTOR FOR RETINOL UPTAKE STRA6"/>
    <property type="match status" value="1"/>
</dbReference>
<protein>
    <recommendedName>
        <fullName evidence="12">Receptor for retinol uptake STRA6</fullName>
    </recommendedName>
</protein>
<evidence type="ECO:0000256" key="6">
    <source>
        <dbReference type="ARBA" id="ARBA00023136"/>
    </source>
</evidence>
<evidence type="ECO:0000256" key="7">
    <source>
        <dbReference type="ARBA" id="ARBA00023170"/>
    </source>
</evidence>
<feature type="transmembrane region" description="Helical" evidence="9">
    <location>
        <begin position="412"/>
        <end position="439"/>
    </location>
</feature>
<evidence type="ECO:0000256" key="4">
    <source>
        <dbReference type="ARBA" id="ARBA00022692"/>
    </source>
</evidence>
<dbReference type="Proteomes" id="UP001497497">
    <property type="component" value="Unassembled WGS sequence"/>
</dbReference>
<evidence type="ECO:0000256" key="2">
    <source>
        <dbReference type="ARBA" id="ARBA00022448"/>
    </source>
</evidence>
<name>A0AAV2HAA5_LYMST</name>